<dbReference type="AlphaFoldDB" id="A0A139IGW9"/>
<dbReference type="EMBL" id="LFZO01000102">
    <property type="protein sequence ID" value="KXT13855.1"/>
    <property type="molecule type" value="Genomic_DNA"/>
</dbReference>
<comment type="caution">
    <text evidence="1">The sequence shown here is derived from an EMBL/GenBank/DDBJ whole genome shotgun (WGS) entry which is preliminary data.</text>
</comment>
<protein>
    <submittedName>
        <fullName evidence="1">Uncharacterized protein</fullName>
    </submittedName>
</protein>
<reference evidence="1 2" key="1">
    <citation type="submission" date="2015-07" db="EMBL/GenBank/DDBJ databases">
        <title>Comparative genomics of the Sigatoka disease complex on banana suggests a link between parallel evolutionary changes in Pseudocercospora fijiensis and Pseudocercospora eumusae and increased virulence on the banana host.</title>
        <authorList>
            <person name="Chang T.-C."/>
            <person name="Salvucci A."/>
            <person name="Crous P.W."/>
            <person name="Stergiopoulos I."/>
        </authorList>
    </citation>
    <scope>NUCLEOTIDE SEQUENCE [LARGE SCALE GENOMIC DNA]</scope>
    <source>
        <strain evidence="1 2">CBS 116634</strain>
    </source>
</reference>
<organism evidence="1 2">
    <name type="scientific">Pseudocercospora musae</name>
    <dbReference type="NCBI Taxonomy" id="113226"/>
    <lineage>
        <taxon>Eukaryota</taxon>
        <taxon>Fungi</taxon>
        <taxon>Dikarya</taxon>
        <taxon>Ascomycota</taxon>
        <taxon>Pezizomycotina</taxon>
        <taxon>Dothideomycetes</taxon>
        <taxon>Dothideomycetidae</taxon>
        <taxon>Mycosphaerellales</taxon>
        <taxon>Mycosphaerellaceae</taxon>
        <taxon>Pseudocercospora</taxon>
    </lineage>
</organism>
<proteinExistence type="predicted"/>
<name>A0A139IGW9_9PEZI</name>
<dbReference type="OrthoDB" id="5391496at2759"/>
<keyword evidence="2" id="KW-1185">Reference proteome</keyword>
<evidence type="ECO:0000313" key="2">
    <source>
        <dbReference type="Proteomes" id="UP000073492"/>
    </source>
</evidence>
<accession>A0A139IGW9</accession>
<evidence type="ECO:0000313" key="1">
    <source>
        <dbReference type="EMBL" id="KXT13855.1"/>
    </source>
</evidence>
<sequence>MTSPESIVLEGAGILEFLQHVLDCHAPPSTVLVCSTKTAFIESLKRAAASVPGGLDEPALPAHRMRRLWRTPTLRLLSTSRTLKLVFCPDITHVRAYLATYRLALADRPEEADTALRYKSARPVLAVLDLIQVHRPTTAFSAQGINRSISAAVEAAHATASKLILAEYPAPLEQPDMDLSEAGTDVRQAEQSAWDEAVPILNVTTKRLGELSVGRTVSIRTAAARWCIFQRLDSCSLGAGL</sequence>
<dbReference type="Proteomes" id="UP000073492">
    <property type="component" value="Unassembled WGS sequence"/>
</dbReference>
<gene>
    <name evidence="1" type="ORF">AC579_6904</name>
</gene>